<dbReference type="Proteomes" id="UP000320643">
    <property type="component" value="Unassembled WGS sequence"/>
</dbReference>
<name>A0A552V403_9FLAO</name>
<dbReference type="Gene3D" id="2.60.40.10">
    <property type="entry name" value="Immunoglobulins"/>
    <property type="match status" value="2"/>
</dbReference>
<dbReference type="Pfam" id="PF01833">
    <property type="entry name" value="TIG"/>
    <property type="match status" value="1"/>
</dbReference>
<dbReference type="EMBL" id="VJVZ01000004">
    <property type="protein sequence ID" value="TRW25178.1"/>
    <property type="molecule type" value="Genomic_DNA"/>
</dbReference>
<accession>A0A552V403</accession>
<evidence type="ECO:0000259" key="2">
    <source>
        <dbReference type="Pfam" id="PF01833"/>
    </source>
</evidence>
<dbReference type="AlphaFoldDB" id="A0A552V403"/>
<keyword evidence="1" id="KW-0732">Signal</keyword>
<gene>
    <name evidence="3" type="ORF">FMM05_07680</name>
</gene>
<organism evidence="3 4">
    <name type="scientific">Flavobacterium zepuense</name>
    <dbReference type="NCBI Taxonomy" id="2593302"/>
    <lineage>
        <taxon>Bacteria</taxon>
        <taxon>Pseudomonadati</taxon>
        <taxon>Bacteroidota</taxon>
        <taxon>Flavobacteriia</taxon>
        <taxon>Flavobacteriales</taxon>
        <taxon>Flavobacteriaceae</taxon>
        <taxon>Flavobacterium</taxon>
    </lineage>
</organism>
<dbReference type="InterPro" id="IPR014756">
    <property type="entry name" value="Ig_E-set"/>
</dbReference>
<keyword evidence="4" id="KW-1185">Reference proteome</keyword>
<dbReference type="Gene3D" id="2.60.120.430">
    <property type="entry name" value="Galactose-binding lectin"/>
    <property type="match status" value="1"/>
</dbReference>
<dbReference type="InterPro" id="IPR013783">
    <property type="entry name" value="Ig-like_fold"/>
</dbReference>
<feature type="chain" id="PRO_5022221146" description="IPT/TIG domain-containing protein" evidence="1">
    <location>
        <begin position="21"/>
        <end position="341"/>
    </location>
</feature>
<sequence>MKKLKTNVLLRILGVFLVFASLASCSDDDSAGTGGAPTVDSVSLAQNDSLVDKGYADNMYIIRGKGFTGLQKVYFNDTDTYFNPAFVTDTAILVTIDRNTPYENAPDEMKLVTNRGTVVYTFVVAPPAPIVGSINPVNTPDGEQFTIYGSFFLDPIVTVGGVPAEIVSSTLTRIVAIMPAGSNRKKVAVSTISGESEWSTAVGTAIYDDAFYAPWDIESWNNHEYVTNESEAFQGTTFIKKTINGWDNIQGNWNYDETASQYTGIHFSIRSNTPGKLVLVFNGNGWGDATKSFETTTQWKEYTYTWAELGGVPAALQNITFQEFTGEVHDYYFDNIGYTVD</sequence>
<evidence type="ECO:0000313" key="4">
    <source>
        <dbReference type="Proteomes" id="UP000320643"/>
    </source>
</evidence>
<protein>
    <recommendedName>
        <fullName evidence="2">IPT/TIG domain-containing protein</fullName>
    </recommendedName>
</protein>
<reference evidence="3 4" key="1">
    <citation type="submission" date="2019-07" db="EMBL/GenBank/DDBJ databases">
        <title>Flavobacterium sp. nov., isolated from glacier ice.</title>
        <authorList>
            <person name="Liu Q."/>
            <person name="Xin Y.-H."/>
        </authorList>
    </citation>
    <scope>NUCLEOTIDE SEQUENCE [LARGE SCALE GENOMIC DNA]</scope>
    <source>
        <strain evidence="3 4">ZT4R6</strain>
    </source>
</reference>
<feature type="signal peptide" evidence="1">
    <location>
        <begin position="1"/>
        <end position="20"/>
    </location>
</feature>
<evidence type="ECO:0000256" key="1">
    <source>
        <dbReference type="SAM" id="SignalP"/>
    </source>
</evidence>
<proteinExistence type="predicted"/>
<dbReference type="OrthoDB" id="1491905at2"/>
<dbReference type="SUPFAM" id="SSF81296">
    <property type="entry name" value="E set domains"/>
    <property type="match status" value="1"/>
</dbReference>
<feature type="domain" description="IPT/TIG" evidence="2">
    <location>
        <begin position="129"/>
        <end position="190"/>
    </location>
</feature>
<dbReference type="InterPro" id="IPR002909">
    <property type="entry name" value="IPT_dom"/>
</dbReference>
<dbReference type="CDD" id="cd00603">
    <property type="entry name" value="IPT_PCSR"/>
    <property type="match status" value="1"/>
</dbReference>
<dbReference type="RefSeq" id="WP_143372760.1">
    <property type="nucleotide sequence ID" value="NZ_VJVZ01000004.1"/>
</dbReference>
<dbReference type="PROSITE" id="PS51257">
    <property type="entry name" value="PROKAR_LIPOPROTEIN"/>
    <property type="match status" value="1"/>
</dbReference>
<comment type="caution">
    <text evidence="3">The sequence shown here is derived from an EMBL/GenBank/DDBJ whole genome shotgun (WGS) entry which is preliminary data.</text>
</comment>
<evidence type="ECO:0000313" key="3">
    <source>
        <dbReference type="EMBL" id="TRW25178.1"/>
    </source>
</evidence>